<dbReference type="AlphaFoldDB" id="A0A0D0DF17"/>
<reference evidence="3" key="2">
    <citation type="submission" date="2015-01" db="EMBL/GenBank/DDBJ databases">
        <title>Evolutionary Origins and Diversification of the Mycorrhizal Mutualists.</title>
        <authorList>
            <consortium name="DOE Joint Genome Institute"/>
            <consortium name="Mycorrhizal Genomics Consortium"/>
            <person name="Kohler A."/>
            <person name="Kuo A."/>
            <person name="Nagy L.G."/>
            <person name="Floudas D."/>
            <person name="Copeland A."/>
            <person name="Barry K.W."/>
            <person name="Cichocki N."/>
            <person name="Veneault-Fourrey C."/>
            <person name="LaButti K."/>
            <person name="Lindquist E.A."/>
            <person name="Lipzen A."/>
            <person name="Lundell T."/>
            <person name="Morin E."/>
            <person name="Murat C."/>
            <person name="Riley R."/>
            <person name="Ohm R."/>
            <person name="Sun H."/>
            <person name="Tunlid A."/>
            <person name="Henrissat B."/>
            <person name="Grigoriev I.V."/>
            <person name="Hibbett D.S."/>
            <person name="Martin F."/>
        </authorList>
    </citation>
    <scope>NUCLEOTIDE SEQUENCE [LARGE SCALE GENOMIC DNA]</scope>
    <source>
        <strain evidence="3">Ve08.2h10</strain>
    </source>
</reference>
<dbReference type="HOGENOM" id="CLU_2134312_0_0_1"/>
<proteinExistence type="predicted"/>
<dbReference type="Proteomes" id="UP000054538">
    <property type="component" value="Unassembled WGS sequence"/>
</dbReference>
<name>A0A0D0DF17_9AGAM</name>
<reference evidence="2 3" key="1">
    <citation type="submission" date="2014-04" db="EMBL/GenBank/DDBJ databases">
        <authorList>
            <consortium name="DOE Joint Genome Institute"/>
            <person name="Kuo A."/>
            <person name="Kohler A."/>
            <person name="Jargeat P."/>
            <person name="Nagy L.G."/>
            <person name="Floudas D."/>
            <person name="Copeland A."/>
            <person name="Barry K.W."/>
            <person name="Cichocki N."/>
            <person name="Veneault-Fourrey C."/>
            <person name="LaButti K."/>
            <person name="Lindquist E.A."/>
            <person name="Lipzen A."/>
            <person name="Lundell T."/>
            <person name="Morin E."/>
            <person name="Murat C."/>
            <person name="Sun H."/>
            <person name="Tunlid A."/>
            <person name="Henrissat B."/>
            <person name="Grigoriev I.V."/>
            <person name="Hibbett D.S."/>
            <person name="Martin F."/>
            <person name="Nordberg H.P."/>
            <person name="Cantor M.N."/>
            <person name="Hua S.X."/>
        </authorList>
    </citation>
    <scope>NUCLEOTIDE SEQUENCE [LARGE SCALE GENOMIC DNA]</scope>
    <source>
        <strain evidence="2 3">Ve08.2h10</strain>
    </source>
</reference>
<dbReference type="InParanoid" id="A0A0D0DF17"/>
<sequence length="113" mass="12552">MTNATDWCGPLSPEPDRKRFLSILKRLMRLQRSLLRMFVGCGRPETSQTSSTHGIFGGTQTEGGDRSECTLQLIDVECPTAGGPSRLGWNAHLDPRALVRDSFRYPACHDKSC</sequence>
<accession>A0A0D0DF17</accession>
<dbReference type="EMBL" id="KN824998">
    <property type="protein sequence ID" value="KIK96212.1"/>
    <property type="molecule type" value="Genomic_DNA"/>
</dbReference>
<keyword evidence="3" id="KW-1185">Reference proteome</keyword>
<organism evidence="2 3">
    <name type="scientific">Paxillus rubicundulus Ve08.2h10</name>
    <dbReference type="NCBI Taxonomy" id="930991"/>
    <lineage>
        <taxon>Eukaryota</taxon>
        <taxon>Fungi</taxon>
        <taxon>Dikarya</taxon>
        <taxon>Basidiomycota</taxon>
        <taxon>Agaricomycotina</taxon>
        <taxon>Agaricomycetes</taxon>
        <taxon>Agaricomycetidae</taxon>
        <taxon>Boletales</taxon>
        <taxon>Paxilineae</taxon>
        <taxon>Paxillaceae</taxon>
        <taxon>Paxillus</taxon>
    </lineage>
</organism>
<protein>
    <submittedName>
        <fullName evidence="2">Uncharacterized protein</fullName>
    </submittedName>
</protein>
<evidence type="ECO:0000256" key="1">
    <source>
        <dbReference type="SAM" id="MobiDB-lite"/>
    </source>
</evidence>
<gene>
    <name evidence="2" type="ORF">PAXRUDRAFT_324806</name>
</gene>
<evidence type="ECO:0000313" key="2">
    <source>
        <dbReference type="EMBL" id="KIK96212.1"/>
    </source>
</evidence>
<feature type="region of interest" description="Disordered" evidence="1">
    <location>
        <begin position="44"/>
        <end position="65"/>
    </location>
</feature>
<evidence type="ECO:0000313" key="3">
    <source>
        <dbReference type="Proteomes" id="UP000054538"/>
    </source>
</evidence>